<comment type="caution">
    <text evidence="2">The sequence shown here is derived from an EMBL/GenBank/DDBJ whole genome shotgun (WGS) entry which is preliminary data.</text>
</comment>
<dbReference type="AlphaFoldDB" id="A0A2A9E8E9"/>
<keyword evidence="1" id="KW-0472">Membrane</keyword>
<keyword evidence="3" id="KW-1185">Reference proteome</keyword>
<evidence type="ECO:0000256" key="1">
    <source>
        <dbReference type="SAM" id="Phobius"/>
    </source>
</evidence>
<name>A0A2A9E8E9_9MICO</name>
<evidence type="ECO:0000313" key="3">
    <source>
        <dbReference type="Proteomes" id="UP000225548"/>
    </source>
</evidence>
<dbReference type="OrthoDB" id="5147816at2"/>
<reference evidence="2 3" key="1">
    <citation type="submission" date="2017-10" db="EMBL/GenBank/DDBJ databases">
        <title>Sequencing the genomes of 1000 actinobacteria strains.</title>
        <authorList>
            <person name="Klenk H.-P."/>
        </authorList>
    </citation>
    <scope>NUCLEOTIDE SEQUENCE [LARGE SCALE GENOMIC DNA]</scope>
    <source>
        <strain evidence="2 3">DSM 18966</strain>
    </source>
</reference>
<dbReference type="RefSeq" id="WP_098456048.1">
    <property type="nucleotide sequence ID" value="NZ_PDJG01000001.1"/>
</dbReference>
<organism evidence="2 3">
    <name type="scientific">Sanguibacter antarcticus</name>
    <dbReference type="NCBI Taxonomy" id="372484"/>
    <lineage>
        <taxon>Bacteria</taxon>
        <taxon>Bacillati</taxon>
        <taxon>Actinomycetota</taxon>
        <taxon>Actinomycetes</taxon>
        <taxon>Micrococcales</taxon>
        <taxon>Sanguibacteraceae</taxon>
        <taxon>Sanguibacter</taxon>
    </lineage>
</organism>
<proteinExistence type="predicted"/>
<evidence type="ECO:0000313" key="2">
    <source>
        <dbReference type="EMBL" id="PFG35113.1"/>
    </source>
</evidence>
<protein>
    <submittedName>
        <fullName evidence="2">Uncharacterized protein</fullName>
    </submittedName>
</protein>
<feature type="transmembrane region" description="Helical" evidence="1">
    <location>
        <begin position="38"/>
        <end position="58"/>
    </location>
</feature>
<accession>A0A2A9E8E9</accession>
<keyword evidence="1" id="KW-0812">Transmembrane</keyword>
<keyword evidence="1" id="KW-1133">Transmembrane helix</keyword>
<sequence length="59" mass="6484">MNDDDVRRQQANWFLGGTLLVVSTAAGLALSLARAERLFILAGFTVGVLACWAVNRFMR</sequence>
<dbReference type="EMBL" id="PDJG01000001">
    <property type="protein sequence ID" value="PFG35113.1"/>
    <property type="molecule type" value="Genomic_DNA"/>
</dbReference>
<dbReference type="Proteomes" id="UP000225548">
    <property type="component" value="Unassembled WGS sequence"/>
</dbReference>
<feature type="transmembrane region" description="Helical" evidence="1">
    <location>
        <begin position="12"/>
        <end position="32"/>
    </location>
</feature>
<gene>
    <name evidence="2" type="ORF">ATL42_3050</name>
</gene>